<keyword evidence="6" id="KW-0961">Cell wall biogenesis/degradation</keyword>
<keyword evidence="4" id="KW-0133">Cell shape</keyword>
<keyword evidence="5" id="KW-0573">Peptidoglycan synthesis</keyword>
<comment type="pathway">
    <text evidence="1">Cell wall biogenesis; peptidoglycan biosynthesis.</text>
</comment>
<dbReference type="PANTHER" id="PTHR41533:SF1">
    <property type="entry name" value="L,D-TRANSPEPTIDASE YCBB-RELATED"/>
    <property type="match status" value="1"/>
</dbReference>
<dbReference type="CDD" id="cd16913">
    <property type="entry name" value="YkuD_like"/>
    <property type="match status" value="1"/>
</dbReference>
<dbReference type="Proteomes" id="UP001598114">
    <property type="component" value="Unassembled WGS sequence"/>
</dbReference>
<evidence type="ECO:0000256" key="3">
    <source>
        <dbReference type="ARBA" id="ARBA00022679"/>
    </source>
</evidence>
<organism evidence="8 9">
    <name type="scientific">Aquirufa echingensis</name>
    <dbReference type="NCBI Taxonomy" id="3096516"/>
    <lineage>
        <taxon>Bacteria</taxon>
        <taxon>Pseudomonadati</taxon>
        <taxon>Bacteroidota</taxon>
        <taxon>Cytophagia</taxon>
        <taxon>Cytophagales</taxon>
        <taxon>Flectobacillaceae</taxon>
        <taxon>Aquirufa</taxon>
    </lineage>
</organism>
<evidence type="ECO:0000256" key="4">
    <source>
        <dbReference type="ARBA" id="ARBA00022960"/>
    </source>
</evidence>
<dbReference type="InterPro" id="IPR052905">
    <property type="entry name" value="LD-transpeptidase_YkuD-like"/>
</dbReference>
<sequence length="397" mass="46421">MANLKGLPKVRMASQGKANNPRYRSSNTLKYITFFLLLICASLHAQSPLDSLMQQAESLGLRSKDYQYTPQDTSAAKKAVQQFMLDLKFGNQSPYLRFQGYDFNLSRDAYRNRYGELWSTPKIKELANRLIDEENEVSQILQVLKDSVQYSPEKKQLLAKAANEYRWLIAARANRSLVLVNIPSTQLKAFESHKQVMQMRVVLGKPTRPSKTLSSKLKNMIITPYWSVPRSICIEELVPEIRKNIRYFYASHLEIFDQQNRKVEPEKVPWSRLNANYFPYSMRQRTGKWNTLGILKIQFDNPFKMYLHDTSEKKLFSKEKRFYSHSCIRLEKPLNFGSWLLKPNSTAIDTLDAQAAYSDKTPKYLTIKRNIPLVIWYSQVDFDENGKLTFYPNIYKR</sequence>
<protein>
    <submittedName>
        <fullName evidence="8">L,D-transpeptidase family protein</fullName>
    </submittedName>
</protein>
<name>A0ABW6D042_9BACT</name>
<dbReference type="Gene3D" id="2.40.440.10">
    <property type="entry name" value="L,D-transpeptidase catalytic domain-like"/>
    <property type="match status" value="1"/>
</dbReference>
<evidence type="ECO:0000256" key="5">
    <source>
        <dbReference type="ARBA" id="ARBA00022984"/>
    </source>
</evidence>
<evidence type="ECO:0000259" key="7">
    <source>
        <dbReference type="Pfam" id="PF03734"/>
    </source>
</evidence>
<reference evidence="8 9" key="1">
    <citation type="submission" date="2024-03" db="EMBL/GenBank/DDBJ databases">
        <title>Aquirufa genome sequencing.</title>
        <authorList>
            <person name="Pitt A."/>
            <person name="Hahn M.W."/>
        </authorList>
    </citation>
    <scope>NUCLEOTIDE SEQUENCE [LARGE SCALE GENOMIC DNA]</scope>
    <source>
        <strain evidence="8 9">PLAD-142S6K</strain>
    </source>
</reference>
<evidence type="ECO:0000313" key="9">
    <source>
        <dbReference type="Proteomes" id="UP001598114"/>
    </source>
</evidence>
<comment type="caution">
    <text evidence="8">The sequence shown here is derived from an EMBL/GenBank/DDBJ whole genome shotgun (WGS) entry which is preliminary data.</text>
</comment>
<proteinExistence type="inferred from homology"/>
<accession>A0ABW6D042</accession>
<dbReference type="Pfam" id="PF03734">
    <property type="entry name" value="YkuD"/>
    <property type="match status" value="1"/>
</dbReference>
<evidence type="ECO:0000256" key="6">
    <source>
        <dbReference type="ARBA" id="ARBA00023316"/>
    </source>
</evidence>
<dbReference type="InterPro" id="IPR005490">
    <property type="entry name" value="LD_TPept_cat_dom"/>
</dbReference>
<keyword evidence="9" id="KW-1185">Reference proteome</keyword>
<gene>
    <name evidence="8" type="ORF">SKC38_10005</name>
</gene>
<feature type="domain" description="L,D-TPase catalytic" evidence="7">
    <location>
        <begin position="177"/>
        <end position="335"/>
    </location>
</feature>
<dbReference type="EMBL" id="JBBKYA010000004">
    <property type="protein sequence ID" value="MFD3276560.1"/>
    <property type="molecule type" value="Genomic_DNA"/>
</dbReference>
<dbReference type="PANTHER" id="PTHR41533">
    <property type="entry name" value="L,D-TRANSPEPTIDASE HI_1667-RELATED"/>
    <property type="match status" value="1"/>
</dbReference>
<keyword evidence="3" id="KW-0808">Transferase</keyword>
<comment type="similarity">
    <text evidence="2">Belongs to the YkuD family.</text>
</comment>
<evidence type="ECO:0000313" key="8">
    <source>
        <dbReference type="EMBL" id="MFD3276560.1"/>
    </source>
</evidence>
<evidence type="ECO:0000256" key="2">
    <source>
        <dbReference type="ARBA" id="ARBA00005992"/>
    </source>
</evidence>
<dbReference type="SUPFAM" id="SSF141523">
    <property type="entry name" value="L,D-transpeptidase catalytic domain-like"/>
    <property type="match status" value="1"/>
</dbReference>
<dbReference type="InterPro" id="IPR038063">
    <property type="entry name" value="Transpep_catalytic_dom"/>
</dbReference>
<evidence type="ECO:0000256" key="1">
    <source>
        <dbReference type="ARBA" id="ARBA00004752"/>
    </source>
</evidence>
<dbReference type="RefSeq" id="WP_377976998.1">
    <property type="nucleotide sequence ID" value="NZ_JBBKYA010000004.1"/>
</dbReference>